<comment type="caution">
    <text evidence="1">The sequence shown here is derived from an EMBL/GenBank/DDBJ whole genome shotgun (WGS) entry which is preliminary data.</text>
</comment>
<protein>
    <submittedName>
        <fullName evidence="1">Uncharacterized protein</fullName>
    </submittedName>
</protein>
<evidence type="ECO:0000313" key="1">
    <source>
        <dbReference type="EMBL" id="MPN37980.1"/>
    </source>
</evidence>
<organism evidence="1">
    <name type="scientific">bioreactor metagenome</name>
    <dbReference type="NCBI Taxonomy" id="1076179"/>
    <lineage>
        <taxon>unclassified sequences</taxon>
        <taxon>metagenomes</taxon>
        <taxon>ecological metagenomes</taxon>
    </lineage>
</organism>
<sequence>MLRLALGGLDQVHLVDPGEAVVERGAGQTVAVGHLDDVHAGCVEGAGDVLDLVEGELVADRVRPVAQRGVDDARGVRLVRIQRVLGGAHARTPSWDAPASMRSASRSPVRVAAEVMMSRLPAYSGR</sequence>
<reference evidence="1" key="1">
    <citation type="submission" date="2019-08" db="EMBL/GenBank/DDBJ databases">
        <authorList>
            <person name="Kucharzyk K."/>
            <person name="Murdoch R.W."/>
            <person name="Higgins S."/>
            <person name="Loffler F."/>
        </authorList>
    </citation>
    <scope>NUCLEOTIDE SEQUENCE</scope>
</reference>
<gene>
    <name evidence="1" type="ORF">SDC9_185501</name>
</gene>
<dbReference type="EMBL" id="VSSQ01092934">
    <property type="protein sequence ID" value="MPN37980.1"/>
    <property type="molecule type" value="Genomic_DNA"/>
</dbReference>
<dbReference type="AlphaFoldDB" id="A0A645HGX0"/>
<proteinExistence type="predicted"/>
<accession>A0A645HGX0</accession>
<name>A0A645HGX0_9ZZZZ</name>